<dbReference type="PATRIC" id="fig|768679.9.peg.969"/>
<dbReference type="eggNOG" id="arCOG14030">
    <property type="taxonomic scope" value="Archaea"/>
</dbReference>
<dbReference type="STRING" id="768679.TTX_0960"/>
<organism evidence="1 2">
    <name type="scientific">Thermoproteus tenax (strain ATCC 35583 / DSM 2078 / JCM 9277 / NBRC 100435 / Kra 1)</name>
    <dbReference type="NCBI Taxonomy" id="768679"/>
    <lineage>
        <taxon>Archaea</taxon>
        <taxon>Thermoproteota</taxon>
        <taxon>Thermoprotei</taxon>
        <taxon>Thermoproteales</taxon>
        <taxon>Thermoproteaceae</taxon>
        <taxon>Thermoproteus</taxon>
    </lineage>
</organism>
<accession>G4RPW4</accession>
<name>G4RPW4_THETK</name>
<evidence type="ECO:0000313" key="2">
    <source>
        <dbReference type="Proteomes" id="UP000002654"/>
    </source>
</evidence>
<dbReference type="EMBL" id="FN869859">
    <property type="protein sequence ID" value="CCC81609.1"/>
    <property type="molecule type" value="Genomic_DNA"/>
</dbReference>
<proteinExistence type="predicted"/>
<keyword evidence="2" id="KW-1185">Reference proteome</keyword>
<evidence type="ECO:0000313" key="1">
    <source>
        <dbReference type="EMBL" id="CCC81609.1"/>
    </source>
</evidence>
<gene>
    <name evidence="1" type="ordered locus">TTX_0960</name>
</gene>
<dbReference type="KEGG" id="ttn:TTX_0960"/>
<dbReference type="Proteomes" id="UP000002654">
    <property type="component" value="Chromosome"/>
</dbReference>
<dbReference type="RefSeq" id="WP_014126865.1">
    <property type="nucleotide sequence ID" value="NC_016070.1"/>
</dbReference>
<sequence>MEHISLLRLVDVVHALFAMEREPYAYEAFIRAANSWALRALSNAPGRDLRAKACNALGQSLGKLISQLRAPSVLKIPCSIRQALNIDRIKYTGCPKFLAEWGAEYVYRLVYDERLRRLAIKSAMRNLSLYAHKGLRVEGAHASEWLAEDAVSATGSVEWKPYLKRLLSDILPLCQEVGALLELEG</sequence>
<dbReference type="AlphaFoldDB" id="G4RPW4"/>
<reference evidence="1 2" key="1">
    <citation type="journal article" date="2011" name="PLoS ONE">
        <title>The complete genome sequence of Thermoproteus tenax: a physiologically versatile member of the Crenarchaeota.</title>
        <authorList>
            <person name="Siebers B."/>
            <person name="Zaparty M."/>
            <person name="Raddatz G."/>
            <person name="Tjaden B."/>
            <person name="Albers S.V."/>
            <person name="Bell S.D."/>
            <person name="Blombach F."/>
            <person name="Kletzin A."/>
            <person name="Kyrpides N."/>
            <person name="Lanz C."/>
            <person name="Plagens A."/>
            <person name="Rampp M."/>
            <person name="Rosinus A."/>
            <person name="von Jan M."/>
            <person name="Makarova K.S."/>
            <person name="Klenk H.P."/>
            <person name="Schuster S.C."/>
            <person name="Hensel R."/>
        </authorList>
    </citation>
    <scope>NUCLEOTIDE SEQUENCE [LARGE SCALE GENOMIC DNA]</scope>
    <source>
        <strain evidence="2">ATCC 35583 / DSM 2078 / JCM 9277 / NBRC 100435 / Kra 1</strain>
    </source>
</reference>
<protein>
    <submittedName>
        <fullName evidence="1">Uncharacterized protein</fullName>
    </submittedName>
</protein>
<dbReference type="HOGENOM" id="CLU_1458263_0_0_2"/>
<dbReference type="OrthoDB" id="380192at2157"/>
<dbReference type="GeneID" id="11261851"/>
<dbReference type="PaxDb" id="768679-TTX_0960"/>